<evidence type="ECO:0000256" key="2">
    <source>
        <dbReference type="ARBA" id="ARBA00023015"/>
    </source>
</evidence>
<keyword evidence="3" id="KW-0238">DNA-binding</keyword>
<dbReference type="PANTHER" id="PTHR30346:SF0">
    <property type="entry name" value="HCA OPERON TRANSCRIPTIONAL ACTIVATOR HCAR"/>
    <property type="match status" value="1"/>
</dbReference>
<dbReference type="InterPro" id="IPR011991">
    <property type="entry name" value="ArsR-like_HTH"/>
</dbReference>
<feature type="domain" description="HTH lysR-type" evidence="5">
    <location>
        <begin position="14"/>
        <end position="71"/>
    </location>
</feature>
<protein>
    <submittedName>
        <fullName evidence="6">LysR family transcriptional regulator</fullName>
    </submittedName>
</protein>
<dbReference type="CDD" id="cd00090">
    <property type="entry name" value="HTH_ARSR"/>
    <property type="match status" value="1"/>
</dbReference>
<dbReference type="InterPro" id="IPR005119">
    <property type="entry name" value="LysR_subst-bd"/>
</dbReference>
<keyword evidence="4" id="KW-0804">Transcription</keyword>
<evidence type="ECO:0000256" key="4">
    <source>
        <dbReference type="ARBA" id="ARBA00023163"/>
    </source>
</evidence>
<evidence type="ECO:0000313" key="7">
    <source>
        <dbReference type="Proteomes" id="UP001309705"/>
    </source>
</evidence>
<proteinExistence type="inferred from homology"/>
<accession>A0ABU6JUU7</accession>
<keyword evidence="2" id="KW-0805">Transcription regulation</keyword>
<name>A0ABU6JUU7_9GAMM</name>
<comment type="similarity">
    <text evidence="1">Belongs to the LysR transcriptional regulatory family.</text>
</comment>
<dbReference type="PROSITE" id="PS50931">
    <property type="entry name" value="HTH_LYSR"/>
    <property type="match status" value="1"/>
</dbReference>
<dbReference type="InterPro" id="IPR036388">
    <property type="entry name" value="WH-like_DNA-bd_sf"/>
</dbReference>
<dbReference type="Pfam" id="PF00126">
    <property type="entry name" value="HTH_1"/>
    <property type="match status" value="1"/>
</dbReference>
<keyword evidence="7" id="KW-1185">Reference proteome</keyword>
<comment type="caution">
    <text evidence="6">The sequence shown here is derived from an EMBL/GenBank/DDBJ whole genome shotgun (WGS) entry which is preliminary data.</text>
</comment>
<evidence type="ECO:0000259" key="5">
    <source>
        <dbReference type="PROSITE" id="PS50931"/>
    </source>
</evidence>
<dbReference type="PRINTS" id="PR00039">
    <property type="entry name" value="HTHLYSR"/>
</dbReference>
<organism evidence="6 7">
    <name type="scientific">Brenneria populi</name>
    <dbReference type="NCBI Taxonomy" id="1505588"/>
    <lineage>
        <taxon>Bacteria</taxon>
        <taxon>Pseudomonadati</taxon>
        <taxon>Pseudomonadota</taxon>
        <taxon>Gammaproteobacteria</taxon>
        <taxon>Enterobacterales</taxon>
        <taxon>Pectobacteriaceae</taxon>
        <taxon>Brenneria</taxon>
    </lineage>
</organism>
<evidence type="ECO:0000256" key="3">
    <source>
        <dbReference type="ARBA" id="ARBA00023125"/>
    </source>
</evidence>
<dbReference type="Pfam" id="PF03466">
    <property type="entry name" value="LysR_substrate"/>
    <property type="match status" value="1"/>
</dbReference>
<reference evidence="6 7" key="1">
    <citation type="journal article" date="2017" name="Int. J. Syst. Evol. Microbiol.">
        <title>Brenneria populi subsp. brevivirga subsp. nov. isolated from symptomatic bark of Populus x euramericana canker, and description of Brenneria populi subsp. populi subsp. nov.</title>
        <authorList>
            <person name="Zheng M.H."/>
            <person name="Piao C.G."/>
            <person name="Xue H."/>
            <person name="Guo M.W."/>
            <person name="Li Y."/>
        </authorList>
    </citation>
    <scope>NUCLEOTIDE SEQUENCE [LARGE SCALE GENOMIC DNA]</scope>
    <source>
        <strain evidence="6 7">D9-5</strain>
    </source>
</reference>
<sequence>MKGQHAIKFDLGPINFRLLHYFRIVAEEMNFTQAARRLNMSQPPLSKHIKELEDHLGVKLFLRTTRTMSLTPAGGKLLSCVEQMIDQAHISLREVQQLGRGEAGHMVVGVVGTSVWGALMQTLQQFTRRFKHATWSLNELTPVEQLTALRQRRIDIAVWREAASQPLPDMACQLLAREDFAVALPQRHPLADGEPLPFEVLKRESFIVLPSQERNLGLQVRNLCLKYGFSPTIAHQVNEPQTALALVAEGYGITLLPVSYGRITWPGVRFCPLLDPPSADLYAIYDPCATPPLVQAFLQMTRQRLAAE</sequence>
<dbReference type="NCBIfam" id="NF007439">
    <property type="entry name" value="PRK09986.1"/>
    <property type="match status" value="1"/>
</dbReference>
<dbReference type="Gene3D" id="1.10.10.10">
    <property type="entry name" value="Winged helix-like DNA-binding domain superfamily/Winged helix DNA-binding domain"/>
    <property type="match status" value="1"/>
</dbReference>
<evidence type="ECO:0000313" key="6">
    <source>
        <dbReference type="EMBL" id="MEC5344300.1"/>
    </source>
</evidence>
<dbReference type="PANTHER" id="PTHR30346">
    <property type="entry name" value="TRANSCRIPTIONAL DUAL REGULATOR HCAR-RELATED"/>
    <property type="match status" value="1"/>
</dbReference>
<gene>
    <name evidence="6" type="ORF">VSX58_17040</name>
</gene>
<dbReference type="Gene3D" id="3.40.190.10">
    <property type="entry name" value="Periplasmic binding protein-like II"/>
    <property type="match status" value="2"/>
</dbReference>
<dbReference type="SUPFAM" id="SSF53850">
    <property type="entry name" value="Periplasmic binding protein-like II"/>
    <property type="match status" value="1"/>
</dbReference>
<evidence type="ECO:0000256" key="1">
    <source>
        <dbReference type="ARBA" id="ARBA00009437"/>
    </source>
</evidence>
<dbReference type="InterPro" id="IPR000847">
    <property type="entry name" value="LysR_HTH_N"/>
</dbReference>
<dbReference type="SUPFAM" id="SSF46785">
    <property type="entry name" value="Winged helix' DNA-binding domain"/>
    <property type="match status" value="1"/>
</dbReference>
<dbReference type="Proteomes" id="UP001309705">
    <property type="component" value="Unassembled WGS sequence"/>
</dbReference>
<dbReference type="RefSeq" id="WP_327619134.1">
    <property type="nucleotide sequence ID" value="NZ_JAYWTM010000020.1"/>
</dbReference>
<dbReference type="InterPro" id="IPR036390">
    <property type="entry name" value="WH_DNA-bd_sf"/>
</dbReference>
<dbReference type="EMBL" id="JAYWTM010000020">
    <property type="protein sequence ID" value="MEC5344300.1"/>
    <property type="molecule type" value="Genomic_DNA"/>
</dbReference>